<sequence length="101" mass="11262">MYISGVPTTTLSTFNKAEFYLSGFKVFPILLILCWVKGSITSYSSYIPPSSLPVLVNPKQTLEISLHSVCCSTIIISRRLAMRRFALKIKSAEQKTLTSLD</sequence>
<protein>
    <submittedName>
        <fullName evidence="1">Uncharacterized protein</fullName>
    </submittedName>
</protein>
<dbReference type="AlphaFoldDB" id="A0A8D8ZD24"/>
<reference evidence="1" key="1">
    <citation type="submission" date="2021-05" db="EMBL/GenBank/DDBJ databases">
        <authorList>
            <person name="Alioto T."/>
            <person name="Alioto T."/>
            <person name="Gomez Garrido J."/>
        </authorList>
    </citation>
    <scope>NUCLEOTIDE SEQUENCE</scope>
</reference>
<accession>A0A8D8ZD24</accession>
<dbReference type="EMBL" id="HBUF01459906">
    <property type="protein sequence ID" value="CAG6744121.1"/>
    <property type="molecule type" value="Transcribed_RNA"/>
</dbReference>
<proteinExistence type="predicted"/>
<organism evidence="1">
    <name type="scientific">Cacopsylla melanoneura</name>
    <dbReference type="NCBI Taxonomy" id="428564"/>
    <lineage>
        <taxon>Eukaryota</taxon>
        <taxon>Metazoa</taxon>
        <taxon>Ecdysozoa</taxon>
        <taxon>Arthropoda</taxon>
        <taxon>Hexapoda</taxon>
        <taxon>Insecta</taxon>
        <taxon>Pterygota</taxon>
        <taxon>Neoptera</taxon>
        <taxon>Paraneoptera</taxon>
        <taxon>Hemiptera</taxon>
        <taxon>Sternorrhyncha</taxon>
        <taxon>Psylloidea</taxon>
        <taxon>Psyllidae</taxon>
        <taxon>Psyllinae</taxon>
        <taxon>Cacopsylla</taxon>
    </lineage>
</organism>
<name>A0A8D8ZD24_9HEMI</name>
<evidence type="ECO:0000313" key="1">
    <source>
        <dbReference type="EMBL" id="CAG6744121.1"/>
    </source>
</evidence>